<keyword evidence="3" id="KW-0804">Transcription</keyword>
<dbReference type="Pfam" id="PF12833">
    <property type="entry name" value="HTH_18"/>
    <property type="match status" value="1"/>
</dbReference>
<reference evidence="5" key="1">
    <citation type="submission" date="2023-06" db="EMBL/GenBank/DDBJ databases">
        <title>Genomic of Parafulvivirga corallium.</title>
        <authorList>
            <person name="Wang G."/>
        </authorList>
    </citation>
    <scope>NUCLEOTIDE SEQUENCE</scope>
    <source>
        <strain evidence="5">BMA10</strain>
    </source>
</reference>
<evidence type="ECO:0000313" key="6">
    <source>
        <dbReference type="Proteomes" id="UP001172082"/>
    </source>
</evidence>
<dbReference type="Proteomes" id="UP001172082">
    <property type="component" value="Unassembled WGS sequence"/>
</dbReference>
<evidence type="ECO:0000256" key="3">
    <source>
        <dbReference type="ARBA" id="ARBA00023163"/>
    </source>
</evidence>
<protein>
    <submittedName>
        <fullName evidence="5">Helix-turn-helix domain-containing protein</fullName>
    </submittedName>
</protein>
<sequence length="306" mass="35385">MKHFKTISEYCRGINISPPRHPHFDIRSFEENMDTVHQQMPAFRHEFYAIAIKADGDGKVISGQFSDFPEGTSLFFNTPFQLLSWDIIPNWKGYYIMFSQDFVTQSNVLTQILDLFPFLKMEKSIPFNIPSGQLDKILSIYESIWQEYNSAASDKFQLIEAQVFLLLIHVKRLFEEQIDSDLAEASLKAADLKLLSRYQTLIQTSFYPDVSLETFANLHSTSYYAQKLSVHPNHLNAVVKNITGITALNHIHHHLLSLSKSYLAQTEWSVKEIAYTLHFESPNNFSSFFKRNTGLTPLEYRQQANL</sequence>
<evidence type="ECO:0000256" key="2">
    <source>
        <dbReference type="ARBA" id="ARBA00023125"/>
    </source>
</evidence>
<evidence type="ECO:0000313" key="5">
    <source>
        <dbReference type="EMBL" id="MDN5202759.1"/>
    </source>
</evidence>
<dbReference type="Gene3D" id="1.10.10.60">
    <property type="entry name" value="Homeodomain-like"/>
    <property type="match status" value="1"/>
</dbReference>
<dbReference type="InterPro" id="IPR009057">
    <property type="entry name" value="Homeodomain-like_sf"/>
</dbReference>
<dbReference type="SUPFAM" id="SSF46689">
    <property type="entry name" value="Homeodomain-like"/>
    <property type="match status" value="1"/>
</dbReference>
<dbReference type="PROSITE" id="PS01124">
    <property type="entry name" value="HTH_ARAC_FAMILY_2"/>
    <property type="match status" value="1"/>
</dbReference>
<accession>A0ABT8KPU8</accession>
<name>A0ABT8KPU8_9BACT</name>
<evidence type="ECO:0000256" key="1">
    <source>
        <dbReference type="ARBA" id="ARBA00023015"/>
    </source>
</evidence>
<keyword evidence="6" id="KW-1185">Reference proteome</keyword>
<dbReference type="InterPro" id="IPR018060">
    <property type="entry name" value="HTH_AraC"/>
</dbReference>
<dbReference type="EMBL" id="JAUJEA010000005">
    <property type="protein sequence ID" value="MDN5202759.1"/>
    <property type="molecule type" value="Genomic_DNA"/>
</dbReference>
<proteinExistence type="predicted"/>
<evidence type="ECO:0000259" key="4">
    <source>
        <dbReference type="PROSITE" id="PS01124"/>
    </source>
</evidence>
<feature type="domain" description="HTH araC/xylS-type" evidence="4">
    <location>
        <begin position="225"/>
        <end position="303"/>
    </location>
</feature>
<organism evidence="5 6">
    <name type="scientific">Splendidivirga corallicola</name>
    <dbReference type="NCBI Taxonomy" id="3051826"/>
    <lineage>
        <taxon>Bacteria</taxon>
        <taxon>Pseudomonadati</taxon>
        <taxon>Bacteroidota</taxon>
        <taxon>Cytophagia</taxon>
        <taxon>Cytophagales</taxon>
        <taxon>Splendidivirgaceae</taxon>
        <taxon>Splendidivirga</taxon>
    </lineage>
</organism>
<dbReference type="RefSeq" id="WP_346752781.1">
    <property type="nucleotide sequence ID" value="NZ_JAUJEA010000005.1"/>
</dbReference>
<keyword evidence="1" id="KW-0805">Transcription regulation</keyword>
<keyword evidence="2" id="KW-0238">DNA-binding</keyword>
<dbReference type="PANTHER" id="PTHR43280">
    <property type="entry name" value="ARAC-FAMILY TRANSCRIPTIONAL REGULATOR"/>
    <property type="match status" value="1"/>
</dbReference>
<dbReference type="SMART" id="SM00342">
    <property type="entry name" value="HTH_ARAC"/>
    <property type="match status" value="1"/>
</dbReference>
<comment type="caution">
    <text evidence="5">The sequence shown here is derived from an EMBL/GenBank/DDBJ whole genome shotgun (WGS) entry which is preliminary data.</text>
</comment>
<gene>
    <name evidence="5" type="ORF">QQ008_15325</name>
</gene>
<dbReference type="PANTHER" id="PTHR43280:SF32">
    <property type="entry name" value="TRANSCRIPTIONAL REGULATORY PROTEIN"/>
    <property type="match status" value="1"/>
</dbReference>